<dbReference type="Gene3D" id="2.40.160.180">
    <property type="entry name" value="Carbohydrate-selective porin OprB"/>
    <property type="match status" value="1"/>
</dbReference>
<dbReference type="Proteomes" id="UP000486534">
    <property type="component" value="Unassembled WGS sequence"/>
</dbReference>
<dbReference type="AlphaFoldDB" id="A0A7X1PPX1"/>
<organism evidence="3 4">
    <name type="scientific">Pseudomonas piscis</name>
    <dbReference type="NCBI Taxonomy" id="2614538"/>
    <lineage>
        <taxon>Bacteria</taxon>
        <taxon>Pseudomonadati</taxon>
        <taxon>Pseudomonadota</taxon>
        <taxon>Gammaproteobacteria</taxon>
        <taxon>Pseudomonadales</taxon>
        <taxon>Pseudomonadaceae</taxon>
        <taxon>Pseudomonas</taxon>
    </lineage>
</organism>
<sequence>MNPSNNNNRFFVQRGTVLACCALWAGCALAGPDQPGTVANPVAPARAPSLGEQLDAQGIAVHGFGSWYSLYNTYGVGRRQDQNNLFLMLAADFDLEKLLGVKGASVHLKQSYAPVASNVDYGPALGDIYGAVAPFVPKKARLVQLSYEQRLLEDALKLELGRSNPATSFMQPACAFVFTCFNPLTLMNGSVFAYPFAYWSATARYNFDDNRFAQVGGWLLNGQIPFESGWNWREERHDGRFFLAQVGTQTRFGEALYPSRFELALYRSTKKQPNPSRTVAGTSTLLDRGSAPKVQEHADGILFNWQKTVYRADGGSRPFDTNPRSLTLEGGLSSSLTPGVTGGVDAFGFIGVNALNVIPGRPLDSLGARLSWFRVSKDYQARLKDAGRLSGSAYEQPRDSFVAELNGRFVLGSGVTLDPFINYVLQPSRYQNPFAEQRPASGWLFGLGLNFALDPLLGWRH</sequence>
<feature type="signal peptide" evidence="2">
    <location>
        <begin position="1"/>
        <end position="30"/>
    </location>
</feature>
<feature type="chain" id="PRO_5031589208" description="Porin" evidence="2">
    <location>
        <begin position="31"/>
        <end position="461"/>
    </location>
</feature>
<dbReference type="GO" id="GO:0008643">
    <property type="term" value="P:carbohydrate transport"/>
    <property type="evidence" value="ECO:0007669"/>
    <property type="project" value="InterPro"/>
</dbReference>
<evidence type="ECO:0000313" key="3">
    <source>
        <dbReference type="EMBL" id="MQA54783.1"/>
    </source>
</evidence>
<comment type="similarity">
    <text evidence="1 2">Belongs to the OprB family.</text>
</comment>
<dbReference type="InterPro" id="IPR007049">
    <property type="entry name" value="Carb-sel_porin_OprB"/>
</dbReference>
<dbReference type="RefSeq" id="WP_152898135.1">
    <property type="nucleotide sequence ID" value="NZ_WHUV01000002.1"/>
</dbReference>
<dbReference type="GO" id="GO:0015288">
    <property type="term" value="F:porin activity"/>
    <property type="evidence" value="ECO:0007669"/>
    <property type="project" value="InterPro"/>
</dbReference>
<accession>A0A7X1PPX1</accession>
<dbReference type="Pfam" id="PF04966">
    <property type="entry name" value="OprB"/>
    <property type="match status" value="1"/>
</dbReference>
<evidence type="ECO:0000313" key="4">
    <source>
        <dbReference type="Proteomes" id="UP000486534"/>
    </source>
</evidence>
<evidence type="ECO:0000256" key="1">
    <source>
        <dbReference type="ARBA" id="ARBA00008769"/>
    </source>
</evidence>
<dbReference type="InterPro" id="IPR052932">
    <property type="entry name" value="OprB_Porin"/>
</dbReference>
<evidence type="ECO:0000256" key="2">
    <source>
        <dbReference type="RuleBase" id="RU363072"/>
    </source>
</evidence>
<dbReference type="GO" id="GO:0016020">
    <property type="term" value="C:membrane"/>
    <property type="evidence" value="ECO:0007669"/>
    <property type="project" value="InterPro"/>
</dbReference>
<dbReference type="PANTHER" id="PTHR37944">
    <property type="entry name" value="PORIN B"/>
    <property type="match status" value="1"/>
</dbReference>
<proteinExistence type="inferred from homology"/>
<comment type="caution">
    <text evidence="3">The sequence shown here is derived from an EMBL/GenBank/DDBJ whole genome shotgun (WGS) entry which is preliminary data.</text>
</comment>
<dbReference type="PANTHER" id="PTHR37944:SF1">
    <property type="entry name" value="PORIN B"/>
    <property type="match status" value="1"/>
</dbReference>
<evidence type="ECO:0008006" key="5">
    <source>
        <dbReference type="Google" id="ProtNLM"/>
    </source>
</evidence>
<name>A0A7X1PPX1_9PSED</name>
<dbReference type="InterPro" id="IPR038673">
    <property type="entry name" value="OprB_sf"/>
</dbReference>
<gene>
    <name evidence="3" type="ORF">GDH07_15820</name>
</gene>
<protein>
    <recommendedName>
        <fullName evidence="5">Porin</fullName>
    </recommendedName>
</protein>
<reference evidence="3 4" key="1">
    <citation type="submission" date="2019-10" db="EMBL/GenBank/DDBJ databases">
        <title>Pseudomonas dajingensis sp. nov., isolated from the profound head ulcers of farmed Murray cod (Maccullochella peelii peelii).</title>
        <authorList>
            <person name="Liu Y."/>
        </authorList>
    </citation>
    <scope>NUCLEOTIDE SEQUENCE [LARGE SCALE GENOMIC DNA]</scope>
    <source>
        <strain evidence="3 4">MC042</strain>
    </source>
</reference>
<keyword evidence="2" id="KW-0732">Signal</keyword>
<dbReference type="EMBL" id="WHUV01000002">
    <property type="protein sequence ID" value="MQA54783.1"/>
    <property type="molecule type" value="Genomic_DNA"/>
</dbReference>